<evidence type="ECO:0000256" key="3">
    <source>
        <dbReference type="ARBA" id="ARBA00005995"/>
    </source>
</evidence>
<dbReference type="InterPro" id="IPR050703">
    <property type="entry name" value="Flavin_MAO"/>
</dbReference>
<dbReference type="STRING" id="34508.A0A4U5PJR9"/>
<dbReference type="PRINTS" id="PR00757">
    <property type="entry name" value="AMINEOXDASEF"/>
</dbReference>
<reference evidence="10 11" key="2">
    <citation type="journal article" date="2019" name="G3 (Bethesda)">
        <title>Hybrid Assembly of the Genome of the Entomopathogenic Nematode Steinernema carpocapsae Identifies the X-Chromosome.</title>
        <authorList>
            <person name="Serra L."/>
            <person name="Macchietto M."/>
            <person name="Macias-Munoz A."/>
            <person name="McGill C.J."/>
            <person name="Rodriguez I.M."/>
            <person name="Rodriguez B."/>
            <person name="Murad R."/>
            <person name="Mortazavi A."/>
        </authorList>
    </citation>
    <scope>NUCLEOTIDE SEQUENCE [LARGE SCALE GENOMIC DNA]</scope>
    <source>
        <strain evidence="10 11">ALL</strain>
    </source>
</reference>
<evidence type="ECO:0000313" key="11">
    <source>
        <dbReference type="Proteomes" id="UP000298663"/>
    </source>
</evidence>
<dbReference type="GO" id="GO:0097621">
    <property type="term" value="F:monoamine oxidase activity"/>
    <property type="evidence" value="ECO:0007669"/>
    <property type="project" value="UniProtKB-EC"/>
</dbReference>
<comment type="similarity">
    <text evidence="3 7">Belongs to the flavin monoamine oxidase family.</text>
</comment>
<evidence type="ECO:0000313" key="10">
    <source>
        <dbReference type="EMBL" id="TKR96860.1"/>
    </source>
</evidence>
<dbReference type="InterPro" id="IPR036188">
    <property type="entry name" value="FAD/NAD-bd_sf"/>
</dbReference>
<gene>
    <name evidence="10" type="ORF">L596_010815</name>
</gene>
<dbReference type="GO" id="GO:0008131">
    <property type="term" value="F:primary methylamine oxidase activity"/>
    <property type="evidence" value="ECO:0007669"/>
    <property type="project" value="UniProtKB-ARBA"/>
</dbReference>
<dbReference type="AlphaFoldDB" id="A0A4U5PJR9"/>
<feature type="compositionally biased region" description="Polar residues" evidence="8">
    <location>
        <begin position="1"/>
        <end position="10"/>
    </location>
</feature>
<evidence type="ECO:0000256" key="8">
    <source>
        <dbReference type="SAM" id="MobiDB-lite"/>
    </source>
</evidence>
<organism evidence="10 11">
    <name type="scientific">Steinernema carpocapsae</name>
    <name type="common">Entomopathogenic nematode</name>
    <dbReference type="NCBI Taxonomy" id="34508"/>
    <lineage>
        <taxon>Eukaryota</taxon>
        <taxon>Metazoa</taxon>
        <taxon>Ecdysozoa</taxon>
        <taxon>Nematoda</taxon>
        <taxon>Chromadorea</taxon>
        <taxon>Rhabditida</taxon>
        <taxon>Tylenchina</taxon>
        <taxon>Panagrolaimomorpha</taxon>
        <taxon>Strongyloidoidea</taxon>
        <taxon>Steinernematidae</taxon>
        <taxon>Steinernema</taxon>
    </lineage>
</organism>
<dbReference type="EC" id="1.4.3.-" evidence="7"/>
<dbReference type="SUPFAM" id="SSF51905">
    <property type="entry name" value="FAD/NAD(P)-binding domain"/>
    <property type="match status" value="1"/>
</dbReference>
<comment type="cofactor">
    <cofactor evidence="1 7">
        <name>FAD</name>
        <dbReference type="ChEBI" id="CHEBI:57692"/>
    </cofactor>
</comment>
<comment type="subcellular location">
    <subcellularLocation>
        <location evidence="2">Mitochondrion outer membrane</location>
        <topology evidence="2">Single-pass type IV membrane protein</topology>
        <orientation evidence="2">Cytoplasmic side</orientation>
    </subcellularLocation>
</comment>
<protein>
    <recommendedName>
        <fullName evidence="7">Amine oxidase</fullName>
        <ecNumber evidence="7">1.4.3.-</ecNumber>
    </recommendedName>
</protein>
<accession>A0A4U5PJR9</accession>
<dbReference type="PANTHER" id="PTHR43563:SF18">
    <property type="entry name" value="AMINE OXIDASE DOMAIN-CONTAINING PROTEIN"/>
    <property type="match status" value="1"/>
</dbReference>
<keyword evidence="7" id="KW-0274">FAD</keyword>
<evidence type="ECO:0000256" key="2">
    <source>
        <dbReference type="ARBA" id="ARBA00004362"/>
    </source>
</evidence>
<keyword evidence="4 7" id="KW-0560">Oxidoreductase</keyword>
<dbReference type="Pfam" id="PF01593">
    <property type="entry name" value="Amino_oxidase"/>
    <property type="match status" value="1"/>
</dbReference>
<proteinExistence type="inferred from homology"/>
<keyword evidence="11" id="KW-1185">Reference proteome</keyword>
<evidence type="ECO:0000256" key="5">
    <source>
        <dbReference type="ARBA" id="ARBA00048448"/>
    </source>
</evidence>
<name>A0A4U5PJR9_STECR</name>
<feature type="binding site" evidence="6">
    <location>
        <begin position="98"/>
        <end position="99"/>
    </location>
    <ligand>
        <name>FAD</name>
        <dbReference type="ChEBI" id="CHEBI:57692"/>
    </ligand>
</feature>
<dbReference type="GO" id="GO:0005741">
    <property type="term" value="C:mitochondrial outer membrane"/>
    <property type="evidence" value="ECO:0007669"/>
    <property type="project" value="UniProtKB-SubCell"/>
</dbReference>
<feature type="region of interest" description="Disordered" evidence="8">
    <location>
        <begin position="1"/>
        <end position="25"/>
    </location>
</feature>
<comment type="caution">
    <text evidence="10">The sequence shown here is derived from an EMBL/GenBank/DDBJ whole genome shotgun (WGS) entry which is preliminary data.</text>
</comment>
<dbReference type="Proteomes" id="UP000298663">
    <property type="component" value="Unassembled WGS sequence"/>
</dbReference>
<sequence>MCHPTTFSAFSPSNPGSPKNKKSKTKRILSMNSKTIFWLLASVWITVASAQLQSLSPNSELGSIPTYDVAIVGAGLAGLTAARRFREQAPNMKIVILEARDRVGGRLWPVQMDGVNGENVTGDLGSLWISPKHTELLSLAKELNIEISKQMLCGERTVFITDDDYTVPGNLRDLLNGTSSLELAYLGRTSGFSVCRGYLAERNPPIHMKDTVNRFLQTSLDTPARNISMLQLMMTVNSEESSIEELLYNMGHGGSFMFKNEDSLSQKVEIHLNEAVAEIDIVSFDPNASSFDNVMISTVTGHNYIAKAVIVAVPPALVSNIEISPKMGANRTQLYKNYRPKGDAYYFTATFRDPSWRHDNKSGQLIFADSTGSGPILWATSFDTTPGDCLDDPPTDQLYGIAHFDNRDPPLTVEDRYAQYEDMLKRSFDNASYSIVDIRDHQWAGDELSQGAVGVLGCNMSEYLSGLSSEPHMGRIFFASAELSNKSMGMMNGAVISGQNAAEEVLSILKMSRDTPVLVKTQDMGDQFKAVTASSTSAPSLFTIVTAKNAISPIDSTSTQFAYQTSTVNPIPSGPTTPFTYHTSTPYPVGTFQKIEEMNQEREEFAQQWNDLQQKQASQQQFYEAPRIGGGVSPKTQIGSGVNPGIGGGAMPTGVDLLISELEQEVPFISSDDRLKTIVKLNNVIKTFWIRWLCKIRLGYNKQSFDTLRHHMKTSCAFTTAMKKCVLPFNSSHKLCAL</sequence>
<dbReference type="InterPro" id="IPR001613">
    <property type="entry name" value="Flavin_amine_oxidase"/>
</dbReference>
<dbReference type="Gene3D" id="3.50.50.60">
    <property type="entry name" value="FAD/NAD(P)-binding domain"/>
    <property type="match status" value="1"/>
</dbReference>
<reference evidence="10 11" key="1">
    <citation type="journal article" date="2015" name="Genome Biol.">
        <title>Comparative genomics of Steinernema reveals deeply conserved gene regulatory networks.</title>
        <authorList>
            <person name="Dillman A.R."/>
            <person name="Macchietto M."/>
            <person name="Porter C.F."/>
            <person name="Rogers A."/>
            <person name="Williams B."/>
            <person name="Antoshechkin I."/>
            <person name="Lee M.M."/>
            <person name="Goodwin Z."/>
            <person name="Lu X."/>
            <person name="Lewis E.E."/>
            <person name="Goodrich-Blair H."/>
            <person name="Stock S.P."/>
            <person name="Adams B.J."/>
            <person name="Sternberg P.W."/>
            <person name="Mortazavi A."/>
        </authorList>
    </citation>
    <scope>NUCLEOTIDE SEQUENCE [LARGE SCALE GENOMIC DNA]</scope>
    <source>
        <strain evidence="10 11">ALL</strain>
    </source>
</reference>
<dbReference type="PANTHER" id="PTHR43563">
    <property type="entry name" value="AMINE OXIDASE"/>
    <property type="match status" value="1"/>
</dbReference>
<dbReference type="EMBL" id="AZBU02000002">
    <property type="protein sequence ID" value="TKR96860.1"/>
    <property type="molecule type" value="Genomic_DNA"/>
</dbReference>
<evidence type="ECO:0000256" key="6">
    <source>
        <dbReference type="PIRSR" id="PIRSR601613-1"/>
    </source>
</evidence>
<feature type="binding site" evidence="6">
    <location>
        <position position="482"/>
    </location>
    <ligand>
        <name>FAD</name>
        <dbReference type="ChEBI" id="CHEBI:57692"/>
    </ligand>
</feature>
<feature type="domain" description="Amine oxidase" evidence="9">
    <location>
        <begin position="76"/>
        <end position="506"/>
    </location>
</feature>
<feature type="binding site" evidence="6">
    <location>
        <position position="276"/>
    </location>
    <ligand>
        <name>FAD</name>
        <dbReference type="ChEBI" id="CHEBI:57692"/>
    </ligand>
</feature>
<dbReference type="OrthoDB" id="7777654at2759"/>
<comment type="catalytic activity">
    <reaction evidence="5">
        <text>a secondary aliphatic amine + O2 + H2O = a primary amine + an aldehyde + H2O2</text>
        <dbReference type="Rhea" id="RHEA:26414"/>
        <dbReference type="ChEBI" id="CHEBI:15377"/>
        <dbReference type="ChEBI" id="CHEBI:15379"/>
        <dbReference type="ChEBI" id="CHEBI:16240"/>
        <dbReference type="ChEBI" id="CHEBI:17478"/>
        <dbReference type="ChEBI" id="CHEBI:58855"/>
        <dbReference type="ChEBI" id="CHEBI:65296"/>
        <dbReference type="EC" id="1.4.3.4"/>
    </reaction>
</comment>
<dbReference type="InterPro" id="IPR002937">
    <property type="entry name" value="Amino_oxidase"/>
</dbReference>
<evidence type="ECO:0000256" key="1">
    <source>
        <dbReference type="ARBA" id="ARBA00001974"/>
    </source>
</evidence>
<evidence type="ECO:0000259" key="9">
    <source>
        <dbReference type="Pfam" id="PF01593"/>
    </source>
</evidence>
<evidence type="ECO:0000256" key="4">
    <source>
        <dbReference type="ARBA" id="ARBA00023002"/>
    </source>
</evidence>
<keyword evidence="7" id="KW-0285">Flavoprotein</keyword>
<feature type="binding site" evidence="6">
    <location>
        <position position="252"/>
    </location>
    <ligand>
        <name>substrate</name>
    </ligand>
</feature>
<evidence type="ECO:0000256" key="7">
    <source>
        <dbReference type="RuleBase" id="RU362067"/>
    </source>
</evidence>